<dbReference type="EMBL" id="BSPQ01000013">
    <property type="protein sequence ID" value="GLS91580.1"/>
    <property type="molecule type" value="Genomic_DNA"/>
</dbReference>
<feature type="active site" description="Schiff-base intermediate with substrate" evidence="2">
    <location>
        <position position="70"/>
    </location>
</feature>
<sequence>MSNVMSNTTSNLKQNKTVKSAVEAVIFDWAGTIVDFGSFAPTTIFVEAFKTEYDFDITLAEARVPMGLGKWDHIQAVGKLDSVAQRWSEKFGQTMLDKDIDLIYNRFIPLQKAKVVDHVEPILNAVNVVNDLKKQGIKIGSCSGYPRAVMDILIPAAAKHGYQPDCVVATDDLTHGGRPAPHMVLKNVIELGVGNVANCIKVDDSTPGIDEGHNAGMWTVGLLLSGNEAGLTAQQFQDATPEVLENARNKARLVMEKSNPHFLIDTIDDLPAIVAEIEQRLSVGERP</sequence>
<feature type="binding site" evidence="2">
    <location>
        <position position="204"/>
    </location>
    <ligand>
        <name>Mg(2+)</name>
        <dbReference type="ChEBI" id="CHEBI:18420"/>
    </ligand>
</feature>
<comment type="function">
    <text evidence="2">Involved in phosphonate degradation.</text>
</comment>
<reference evidence="4" key="1">
    <citation type="journal article" date="2019" name="Int. J. Syst. Evol. Microbiol.">
        <title>The Global Catalogue of Microorganisms (GCM) 10K type strain sequencing project: providing services to taxonomists for standard genome sequencing and annotation.</title>
        <authorList>
            <consortium name="The Broad Institute Genomics Platform"/>
            <consortium name="The Broad Institute Genome Sequencing Center for Infectious Disease"/>
            <person name="Wu L."/>
            <person name="Ma J."/>
        </authorList>
    </citation>
    <scope>NUCLEOTIDE SEQUENCE [LARGE SCALE GENOMIC DNA]</scope>
    <source>
        <strain evidence="4">NBRC 103166</strain>
    </source>
</reference>
<dbReference type="Gene3D" id="1.10.150.240">
    <property type="entry name" value="Putative phosphatase, domain 2"/>
    <property type="match status" value="1"/>
</dbReference>
<evidence type="ECO:0000256" key="1">
    <source>
        <dbReference type="ARBA" id="ARBA00023270"/>
    </source>
</evidence>
<dbReference type="InterPro" id="IPR023214">
    <property type="entry name" value="HAD_sf"/>
</dbReference>
<comment type="catalytic activity">
    <reaction evidence="2">
        <text>phosphonoacetaldehyde + H2O = acetaldehyde + phosphate + H(+)</text>
        <dbReference type="Rhea" id="RHEA:18905"/>
        <dbReference type="ChEBI" id="CHEBI:15343"/>
        <dbReference type="ChEBI" id="CHEBI:15377"/>
        <dbReference type="ChEBI" id="CHEBI:15378"/>
        <dbReference type="ChEBI" id="CHEBI:43474"/>
        <dbReference type="ChEBI" id="CHEBI:58383"/>
        <dbReference type="EC" id="3.11.1.1"/>
    </reaction>
</comment>
<comment type="cofactor">
    <cofactor evidence="2">
        <name>Mg(2+)</name>
        <dbReference type="ChEBI" id="CHEBI:18420"/>
    </cofactor>
    <text evidence="2">Binds 1 Mg(2+) ion per subunit.</text>
</comment>
<dbReference type="InterPro" id="IPR050155">
    <property type="entry name" value="HAD-like_hydrolase_sf"/>
</dbReference>
<dbReference type="SFLD" id="SFLDS00003">
    <property type="entry name" value="Haloacid_Dehalogenase"/>
    <property type="match status" value="1"/>
</dbReference>
<keyword evidence="1 2" id="KW-0704">Schiff base</keyword>
<evidence type="ECO:0000313" key="4">
    <source>
        <dbReference type="Proteomes" id="UP001157353"/>
    </source>
</evidence>
<protein>
    <recommendedName>
        <fullName evidence="2">Phosphonoacetaldehyde hydrolase</fullName>
        <shortName evidence="2">Phosphonatase</shortName>
        <ecNumber evidence="2">3.11.1.1</ecNumber>
    </recommendedName>
    <alternativeName>
        <fullName evidence="2">Phosphonoacetaldehyde phosphonohydrolase</fullName>
    </alternativeName>
</protein>
<keyword evidence="2" id="KW-0460">Magnesium</keyword>
<dbReference type="RefSeq" id="WP_431312592.1">
    <property type="nucleotide sequence ID" value="NZ_BSPQ01000013.1"/>
</dbReference>
<dbReference type="Pfam" id="PF00702">
    <property type="entry name" value="Hydrolase"/>
    <property type="match status" value="1"/>
</dbReference>
<evidence type="ECO:0000256" key="2">
    <source>
        <dbReference type="HAMAP-Rule" id="MF_01375"/>
    </source>
</evidence>
<name>A0ABQ6E303_9GAMM</name>
<evidence type="ECO:0000313" key="3">
    <source>
        <dbReference type="EMBL" id="GLS91580.1"/>
    </source>
</evidence>
<dbReference type="NCBIfam" id="TIGR01509">
    <property type="entry name" value="HAD-SF-IA-v3"/>
    <property type="match status" value="1"/>
</dbReference>
<keyword evidence="2" id="KW-0479">Metal-binding</keyword>
<dbReference type="PANTHER" id="PTHR43434">
    <property type="entry name" value="PHOSPHOGLYCOLATE PHOSPHATASE"/>
    <property type="match status" value="1"/>
</dbReference>
<proteinExistence type="inferred from homology"/>
<comment type="similarity">
    <text evidence="2">Belongs to the HAD-like hydrolase superfamily. PhnX family.</text>
</comment>
<dbReference type="InterPro" id="IPR036412">
    <property type="entry name" value="HAD-like_sf"/>
</dbReference>
<dbReference type="HAMAP" id="MF_01375">
    <property type="entry name" value="PhnX"/>
    <property type="match status" value="1"/>
</dbReference>
<dbReference type="InterPro" id="IPR006323">
    <property type="entry name" value="Phosphonoacetald_hydro"/>
</dbReference>
<feature type="binding site" evidence="2">
    <location>
        <position position="28"/>
    </location>
    <ligand>
        <name>Mg(2+)</name>
        <dbReference type="ChEBI" id="CHEBI:18420"/>
    </ligand>
</feature>
<gene>
    <name evidence="2 3" type="primary">phnX</name>
    <name evidence="3" type="ORF">GCM10007916_26490</name>
</gene>
<dbReference type="SFLD" id="SFLDG01135">
    <property type="entry name" value="C1.5.6:_HAD__Beta-PGM__Phospha"/>
    <property type="match status" value="1"/>
</dbReference>
<dbReference type="InterPro" id="IPR006439">
    <property type="entry name" value="HAD-SF_hydro_IA"/>
</dbReference>
<dbReference type="SFLD" id="SFLDG01129">
    <property type="entry name" value="C1.5:_HAD__Beta-PGM__Phosphata"/>
    <property type="match status" value="1"/>
</dbReference>
<feature type="active site" description="Nucleophile" evidence="2">
    <location>
        <position position="28"/>
    </location>
</feature>
<keyword evidence="4" id="KW-1185">Reference proteome</keyword>
<accession>A0ABQ6E303</accession>
<dbReference type="EC" id="3.11.1.1" evidence="2"/>
<organism evidence="3 4">
    <name type="scientific">Psychromonas marina</name>
    <dbReference type="NCBI Taxonomy" id="88364"/>
    <lineage>
        <taxon>Bacteria</taxon>
        <taxon>Pseudomonadati</taxon>
        <taxon>Pseudomonadota</taxon>
        <taxon>Gammaproteobacteria</taxon>
        <taxon>Alteromonadales</taxon>
        <taxon>Psychromonadaceae</taxon>
        <taxon>Psychromonas</taxon>
    </lineage>
</organism>
<comment type="caution">
    <text evidence="3">The sequence shown here is derived from an EMBL/GenBank/DDBJ whole genome shotgun (WGS) entry which is preliminary data.</text>
</comment>
<comment type="subunit">
    <text evidence="2">Homodimer.</text>
</comment>
<dbReference type="GO" id="GO:0016787">
    <property type="term" value="F:hydrolase activity"/>
    <property type="evidence" value="ECO:0007669"/>
    <property type="project" value="UniProtKB-KW"/>
</dbReference>
<dbReference type="NCBIfam" id="TIGR01422">
    <property type="entry name" value="phosphonatase"/>
    <property type="match status" value="1"/>
</dbReference>
<dbReference type="SUPFAM" id="SSF56784">
    <property type="entry name" value="HAD-like"/>
    <property type="match status" value="1"/>
</dbReference>
<dbReference type="Proteomes" id="UP001157353">
    <property type="component" value="Unassembled WGS sequence"/>
</dbReference>
<dbReference type="PANTHER" id="PTHR43434:SF19">
    <property type="entry name" value="PHOSPHONOACETALDEHYDE HYDROLASE"/>
    <property type="match status" value="1"/>
</dbReference>
<keyword evidence="2 3" id="KW-0378">Hydrolase</keyword>
<feature type="binding site" evidence="2">
    <location>
        <position position="30"/>
    </location>
    <ligand>
        <name>Mg(2+)</name>
        <dbReference type="ChEBI" id="CHEBI:18420"/>
    </ligand>
</feature>
<dbReference type="SFLD" id="SFLDF00038">
    <property type="entry name" value="phosphonoacetaldehyde_hydrolas"/>
    <property type="match status" value="1"/>
</dbReference>
<dbReference type="InterPro" id="IPR023198">
    <property type="entry name" value="PGP-like_dom2"/>
</dbReference>
<dbReference type="Gene3D" id="3.40.50.1000">
    <property type="entry name" value="HAD superfamily/HAD-like"/>
    <property type="match status" value="1"/>
</dbReference>